<keyword evidence="3" id="KW-1185">Reference proteome</keyword>
<comment type="caution">
    <text evidence="2">The sequence shown here is derived from an EMBL/GenBank/DDBJ whole genome shotgun (WGS) entry which is preliminary data.</text>
</comment>
<reference evidence="3" key="1">
    <citation type="journal article" date="2019" name="Int. J. Syst. Evol. Microbiol.">
        <title>The Global Catalogue of Microorganisms (GCM) 10K type strain sequencing project: providing services to taxonomists for standard genome sequencing and annotation.</title>
        <authorList>
            <consortium name="The Broad Institute Genomics Platform"/>
            <consortium name="The Broad Institute Genome Sequencing Center for Infectious Disease"/>
            <person name="Wu L."/>
            <person name="Ma J."/>
        </authorList>
    </citation>
    <scope>NUCLEOTIDE SEQUENCE [LARGE SCALE GENOMIC DNA]</scope>
    <source>
        <strain evidence="3">CCUG 73951</strain>
    </source>
</reference>
<name>A0ABW2JZ91_9BACI</name>
<sequence>MLIEWAVSITVGIIIFLFIGRFTGSEEFGGVNKSDDERSQYIKQKAIVGSWTFLLIVFFMNIVFNFLDLRTGFLKNAPFNHPELFYLLLLVGSYVVYYLIYSRRLSGNAK</sequence>
<evidence type="ECO:0000313" key="2">
    <source>
        <dbReference type="EMBL" id="MFC7319794.1"/>
    </source>
</evidence>
<dbReference type="EMBL" id="JBHTBY010000001">
    <property type="protein sequence ID" value="MFC7319794.1"/>
    <property type="molecule type" value="Genomic_DNA"/>
</dbReference>
<dbReference type="Proteomes" id="UP001596494">
    <property type="component" value="Unassembled WGS sequence"/>
</dbReference>
<dbReference type="RefSeq" id="WP_289215569.1">
    <property type="nucleotide sequence ID" value="NZ_JAPVRC010000003.1"/>
</dbReference>
<evidence type="ECO:0000256" key="1">
    <source>
        <dbReference type="SAM" id="Phobius"/>
    </source>
</evidence>
<feature type="transmembrane region" description="Helical" evidence="1">
    <location>
        <begin position="84"/>
        <end position="101"/>
    </location>
</feature>
<evidence type="ECO:0000313" key="3">
    <source>
        <dbReference type="Proteomes" id="UP001596494"/>
    </source>
</evidence>
<feature type="transmembrane region" description="Helical" evidence="1">
    <location>
        <begin position="6"/>
        <end position="24"/>
    </location>
</feature>
<feature type="transmembrane region" description="Helical" evidence="1">
    <location>
        <begin position="45"/>
        <end position="64"/>
    </location>
</feature>
<proteinExistence type="predicted"/>
<keyword evidence="1" id="KW-0472">Membrane</keyword>
<protein>
    <submittedName>
        <fullName evidence="2">Uncharacterized protein</fullName>
    </submittedName>
</protein>
<accession>A0ABW2JZ91</accession>
<keyword evidence="1" id="KW-0812">Transmembrane</keyword>
<keyword evidence="1" id="KW-1133">Transmembrane helix</keyword>
<organism evidence="2 3">
    <name type="scientific">Halobacillus campisalis</name>
    <dbReference type="NCBI Taxonomy" id="435909"/>
    <lineage>
        <taxon>Bacteria</taxon>
        <taxon>Bacillati</taxon>
        <taxon>Bacillota</taxon>
        <taxon>Bacilli</taxon>
        <taxon>Bacillales</taxon>
        <taxon>Bacillaceae</taxon>
        <taxon>Halobacillus</taxon>
    </lineage>
</organism>
<gene>
    <name evidence="2" type="ORF">ACFQMN_02695</name>
</gene>